<proteinExistence type="predicted"/>
<name>A0A699YPH5_HAELA</name>
<dbReference type="EMBL" id="BLLF01000134">
    <property type="protein sequence ID" value="GFH08059.1"/>
    <property type="molecule type" value="Genomic_DNA"/>
</dbReference>
<comment type="caution">
    <text evidence="1">The sequence shown here is derived from an EMBL/GenBank/DDBJ whole genome shotgun (WGS) entry which is preliminary data.</text>
</comment>
<protein>
    <submittedName>
        <fullName evidence="1">Uncharacterized protein</fullName>
    </submittedName>
</protein>
<feature type="non-terminal residue" evidence="1">
    <location>
        <position position="40"/>
    </location>
</feature>
<keyword evidence="2" id="KW-1185">Reference proteome</keyword>
<feature type="non-terminal residue" evidence="1">
    <location>
        <position position="1"/>
    </location>
</feature>
<reference evidence="1 2" key="1">
    <citation type="submission" date="2020-02" db="EMBL/GenBank/DDBJ databases">
        <title>Draft genome sequence of Haematococcus lacustris strain NIES-144.</title>
        <authorList>
            <person name="Morimoto D."/>
            <person name="Nakagawa S."/>
            <person name="Yoshida T."/>
            <person name="Sawayama S."/>
        </authorList>
    </citation>
    <scope>NUCLEOTIDE SEQUENCE [LARGE SCALE GENOMIC DNA]</scope>
    <source>
        <strain evidence="1 2">NIES-144</strain>
    </source>
</reference>
<dbReference type="Proteomes" id="UP000485058">
    <property type="component" value="Unassembled WGS sequence"/>
</dbReference>
<organism evidence="1 2">
    <name type="scientific">Haematococcus lacustris</name>
    <name type="common">Green alga</name>
    <name type="synonym">Haematococcus pluvialis</name>
    <dbReference type="NCBI Taxonomy" id="44745"/>
    <lineage>
        <taxon>Eukaryota</taxon>
        <taxon>Viridiplantae</taxon>
        <taxon>Chlorophyta</taxon>
        <taxon>core chlorophytes</taxon>
        <taxon>Chlorophyceae</taxon>
        <taxon>CS clade</taxon>
        <taxon>Chlamydomonadales</taxon>
        <taxon>Haematococcaceae</taxon>
        <taxon>Haematococcus</taxon>
    </lineage>
</organism>
<accession>A0A699YPH5</accession>
<evidence type="ECO:0000313" key="1">
    <source>
        <dbReference type="EMBL" id="GFH08059.1"/>
    </source>
</evidence>
<evidence type="ECO:0000313" key="2">
    <source>
        <dbReference type="Proteomes" id="UP000485058"/>
    </source>
</evidence>
<sequence>MKQIMDRLMDRHQLAQVEAELRLADSLAAAQQHALLVRGE</sequence>
<dbReference type="AlphaFoldDB" id="A0A699YPH5"/>
<gene>
    <name evidence="1" type="ORF">HaLaN_02961</name>
</gene>